<evidence type="ECO:0000313" key="2">
    <source>
        <dbReference type="EMBL" id="MCI50151.1"/>
    </source>
</evidence>
<protein>
    <submittedName>
        <fullName evidence="2">Uncharacterized protein</fullName>
    </submittedName>
</protein>
<accession>A0A392SMP3</accession>
<dbReference type="AlphaFoldDB" id="A0A392SMP3"/>
<proteinExistence type="predicted"/>
<feature type="chain" id="PRO_5017402546" evidence="1">
    <location>
        <begin position="24"/>
        <end position="47"/>
    </location>
</feature>
<keyword evidence="3" id="KW-1185">Reference proteome</keyword>
<sequence>MLGATRSVILLRAFLFLVPAQRAEWLAQCAAGVGVVLFSSGSCATQA</sequence>
<feature type="signal peptide" evidence="1">
    <location>
        <begin position="1"/>
        <end position="23"/>
    </location>
</feature>
<organism evidence="2 3">
    <name type="scientific">Trifolium medium</name>
    <dbReference type="NCBI Taxonomy" id="97028"/>
    <lineage>
        <taxon>Eukaryota</taxon>
        <taxon>Viridiplantae</taxon>
        <taxon>Streptophyta</taxon>
        <taxon>Embryophyta</taxon>
        <taxon>Tracheophyta</taxon>
        <taxon>Spermatophyta</taxon>
        <taxon>Magnoliopsida</taxon>
        <taxon>eudicotyledons</taxon>
        <taxon>Gunneridae</taxon>
        <taxon>Pentapetalae</taxon>
        <taxon>rosids</taxon>
        <taxon>fabids</taxon>
        <taxon>Fabales</taxon>
        <taxon>Fabaceae</taxon>
        <taxon>Papilionoideae</taxon>
        <taxon>50 kb inversion clade</taxon>
        <taxon>NPAAA clade</taxon>
        <taxon>Hologalegina</taxon>
        <taxon>IRL clade</taxon>
        <taxon>Trifolieae</taxon>
        <taxon>Trifolium</taxon>
    </lineage>
</organism>
<evidence type="ECO:0000256" key="1">
    <source>
        <dbReference type="SAM" id="SignalP"/>
    </source>
</evidence>
<comment type="caution">
    <text evidence="2">The sequence shown here is derived from an EMBL/GenBank/DDBJ whole genome shotgun (WGS) entry which is preliminary data.</text>
</comment>
<dbReference type="EMBL" id="LXQA010412118">
    <property type="protein sequence ID" value="MCI50151.1"/>
    <property type="molecule type" value="Genomic_DNA"/>
</dbReference>
<reference evidence="2 3" key="1">
    <citation type="journal article" date="2018" name="Front. Plant Sci.">
        <title>Red Clover (Trifolium pratense) and Zigzag Clover (T. medium) - A Picture of Genomic Similarities and Differences.</title>
        <authorList>
            <person name="Dluhosova J."/>
            <person name="Istvanek J."/>
            <person name="Nedelnik J."/>
            <person name="Repkova J."/>
        </authorList>
    </citation>
    <scope>NUCLEOTIDE SEQUENCE [LARGE SCALE GENOMIC DNA]</scope>
    <source>
        <strain evidence="3">cv. 10/8</strain>
        <tissue evidence="2">Leaf</tissue>
    </source>
</reference>
<dbReference type="Proteomes" id="UP000265520">
    <property type="component" value="Unassembled WGS sequence"/>
</dbReference>
<evidence type="ECO:0000313" key="3">
    <source>
        <dbReference type="Proteomes" id="UP000265520"/>
    </source>
</evidence>
<name>A0A392SMP3_9FABA</name>
<keyword evidence="1" id="KW-0732">Signal</keyword>